<reference evidence="1" key="1">
    <citation type="submission" date="2022-04" db="EMBL/GenBank/DDBJ databases">
        <title>Carnegiea gigantea Genome sequencing and assembly v2.</title>
        <authorList>
            <person name="Copetti D."/>
            <person name="Sanderson M.J."/>
            <person name="Burquez A."/>
            <person name="Wojciechowski M.F."/>
        </authorList>
    </citation>
    <scope>NUCLEOTIDE SEQUENCE</scope>
    <source>
        <strain evidence="1">SGP5-SGP5p</strain>
        <tissue evidence="1">Aerial part</tissue>
    </source>
</reference>
<gene>
    <name evidence="1" type="ORF">Cgig2_012501</name>
</gene>
<sequence length="315" mass="36192">MNPRKKKELSDRPCCFDLYLVLPLQFNLVAVQSFEAFFGHVALVFEFSEQIYTLDSFLVGTYFCNHANLFSPNSHHSRLGLPLLVWIHADLATYSQVLRGLGPKFLKAMLFEFFNKSEGYHGYCMCCAVLLKADNTCLCCWLGLTSPRVTLGFRLLISSQRFLMSASGISEGAPFAVLWTVLMLQWASMHLIIGFTWSIERFIHLASLCFLPLPFDFVSDYQFYPFSSSKTVEIGLLLLPFVIVVAFSRVPLPSQGSSTVHKQPSFRFQPDWLQYEQIHCIFGQQWRHPVLDLPMFRIAQQLKCIKNKLKSWKIT</sequence>
<organism evidence="1 2">
    <name type="scientific">Carnegiea gigantea</name>
    <dbReference type="NCBI Taxonomy" id="171969"/>
    <lineage>
        <taxon>Eukaryota</taxon>
        <taxon>Viridiplantae</taxon>
        <taxon>Streptophyta</taxon>
        <taxon>Embryophyta</taxon>
        <taxon>Tracheophyta</taxon>
        <taxon>Spermatophyta</taxon>
        <taxon>Magnoliopsida</taxon>
        <taxon>eudicotyledons</taxon>
        <taxon>Gunneridae</taxon>
        <taxon>Pentapetalae</taxon>
        <taxon>Caryophyllales</taxon>
        <taxon>Cactineae</taxon>
        <taxon>Cactaceae</taxon>
        <taxon>Cactoideae</taxon>
        <taxon>Echinocereeae</taxon>
        <taxon>Carnegiea</taxon>
    </lineage>
</organism>
<name>A0A9Q1QCM8_9CARY</name>
<protein>
    <submittedName>
        <fullName evidence="1">Uncharacterized protein</fullName>
    </submittedName>
</protein>
<dbReference type="Proteomes" id="UP001153076">
    <property type="component" value="Unassembled WGS sequence"/>
</dbReference>
<evidence type="ECO:0000313" key="2">
    <source>
        <dbReference type="Proteomes" id="UP001153076"/>
    </source>
</evidence>
<evidence type="ECO:0000313" key="1">
    <source>
        <dbReference type="EMBL" id="KAJ8437232.1"/>
    </source>
</evidence>
<dbReference type="EMBL" id="JAKOGI010000311">
    <property type="protein sequence ID" value="KAJ8437232.1"/>
    <property type="molecule type" value="Genomic_DNA"/>
</dbReference>
<proteinExistence type="predicted"/>
<dbReference type="AlphaFoldDB" id="A0A9Q1QCM8"/>
<accession>A0A9Q1QCM8</accession>
<comment type="caution">
    <text evidence="1">The sequence shown here is derived from an EMBL/GenBank/DDBJ whole genome shotgun (WGS) entry which is preliminary data.</text>
</comment>
<keyword evidence="2" id="KW-1185">Reference proteome</keyword>